<dbReference type="Proteomes" id="UP000038045">
    <property type="component" value="Unplaced"/>
</dbReference>
<feature type="chain" id="PRO_5005892261" evidence="2">
    <location>
        <begin position="22"/>
        <end position="207"/>
    </location>
</feature>
<dbReference type="WBParaSite" id="PTRK_0001251950.1">
    <property type="protein sequence ID" value="PTRK_0001251950.1"/>
    <property type="gene ID" value="PTRK_0001251950"/>
</dbReference>
<name>A0A0N4ZVB3_PARTI</name>
<feature type="signal peptide" evidence="2">
    <location>
        <begin position="1"/>
        <end position="21"/>
    </location>
</feature>
<evidence type="ECO:0000313" key="3">
    <source>
        <dbReference type="Proteomes" id="UP000038045"/>
    </source>
</evidence>
<keyword evidence="1" id="KW-1133">Transmembrane helix</keyword>
<evidence type="ECO:0000313" key="4">
    <source>
        <dbReference type="WBParaSite" id="PTRK_0001251950.1"/>
    </source>
</evidence>
<keyword evidence="1" id="KW-0472">Membrane</keyword>
<dbReference type="AlphaFoldDB" id="A0A0N4ZVB3"/>
<feature type="transmembrane region" description="Helical" evidence="1">
    <location>
        <begin position="138"/>
        <end position="163"/>
    </location>
</feature>
<reference evidence="4" key="1">
    <citation type="submission" date="2017-02" db="UniProtKB">
        <authorList>
            <consortium name="WormBaseParasite"/>
        </authorList>
    </citation>
    <scope>IDENTIFICATION</scope>
</reference>
<proteinExistence type="predicted"/>
<accession>A0A0N4ZVB3</accession>
<evidence type="ECO:0000256" key="2">
    <source>
        <dbReference type="SAM" id="SignalP"/>
    </source>
</evidence>
<keyword evidence="2" id="KW-0732">Signal</keyword>
<evidence type="ECO:0000256" key="1">
    <source>
        <dbReference type="SAM" id="Phobius"/>
    </source>
</evidence>
<keyword evidence="1" id="KW-0812">Transmembrane</keyword>
<sequence length="207" mass="24283">MKIYVFCEIFLITLFISINSASYISSPIANDELIIASYLNQNITNSYYKSVLGSLNIPKKEKSTISHPYQEWKNSTDYFEVYKNYIYESFKYAFDKGIEVIDHFVSEIKFIFSNYFNLLSYKFGKLFEVLSLFSPVELVIILSIPFFICIFILWIILSIEYTLARRYQIRRRNSNFIGASTSTNITDLNNHTEIIEESELNDDVFVV</sequence>
<organism evidence="3 4">
    <name type="scientific">Parastrongyloides trichosuri</name>
    <name type="common">Possum-specific nematode worm</name>
    <dbReference type="NCBI Taxonomy" id="131310"/>
    <lineage>
        <taxon>Eukaryota</taxon>
        <taxon>Metazoa</taxon>
        <taxon>Ecdysozoa</taxon>
        <taxon>Nematoda</taxon>
        <taxon>Chromadorea</taxon>
        <taxon>Rhabditida</taxon>
        <taxon>Tylenchina</taxon>
        <taxon>Panagrolaimomorpha</taxon>
        <taxon>Strongyloidoidea</taxon>
        <taxon>Strongyloididae</taxon>
        <taxon>Parastrongyloides</taxon>
    </lineage>
</organism>
<keyword evidence="3" id="KW-1185">Reference proteome</keyword>
<protein>
    <submittedName>
        <fullName evidence="4">DUF4126 domain-containing protein</fullName>
    </submittedName>
</protein>